<evidence type="ECO:0000259" key="2">
    <source>
        <dbReference type="Pfam" id="PF09995"/>
    </source>
</evidence>
<dbReference type="InterPro" id="IPR018713">
    <property type="entry name" value="MPAB/Lcp_cat_dom"/>
</dbReference>
<proteinExistence type="predicted"/>
<sequence length="305" mass="33944">MSSSQHPSGSVGPSDGAPLTLERTRIPIPGVHRRYTSRDLAVTDALDFWGFAGAAANVAMQMMNPGVGHGVVESTVESGALMKRPWKRARTTTQYLAVAILGTEKEKEAYRDAVNVAHRQVKSKPGAAVKYNAFDRDLQLWVAACLFVGFEDAYQLLNGKLPANQAESFYQSCATLGTTLQVPRDMWPATRADFDDYWVRACGEIALDEPVAAYLDDLLNLRMINWPLRFAFGGLLKFLTAGSLAPYFREQMGVRWSAADQRRFDNLFVFVGFVNRFIPRFLRFGPTRSLMVDLRLRIGAGKPLV</sequence>
<keyword evidence="4" id="KW-1185">Reference proteome</keyword>
<dbReference type="Proteomes" id="UP000319375">
    <property type="component" value="Unassembled WGS sequence"/>
</dbReference>
<evidence type="ECO:0000313" key="4">
    <source>
        <dbReference type="Proteomes" id="UP000319375"/>
    </source>
</evidence>
<name>A0A5C5S0V7_9ACTN</name>
<organism evidence="3 4">
    <name type="scientific">Tsukamurella conjunctivitidis</name>
    <dbReference type="NCBI Taxonomy" id="2592068"/>
    <lineage>
        <taxon>Bacteria</taxon>
        <taxon>Bacillati</taxon>
        <taxon>Actinomycetota</taxon>
        <taxon>Actinomycetes</taxon>
        <taxon>Mycobacteriales</taxon>
        <taxon>Tsukamurellaceae</taxon>
        <taxon>Tsukamurella</taxon>
    </lineage>
</organism>
<dbReference type="AlphaFoldDB" id="A0A5C5S0V7"/>
<dbReference type="RefSeq" id="WP_146488044.1">
    <property type="nucleotide sequence ID" value="NZ_VIGX01000009.1"/>
</dbReference>
<accession>A0A5C5S0V7</accession>
<feature type="region of interest" description="Disordered" evidence="1">
    <location>
        <begin position="1"/>
        <end position="25"/>
    </location>
</feature>
<gene>
    <name evidence="3" type="ORF">FK530_16050</name>
</gene>
<dbReference type="EMBL" id="VIGX01000009">
    <property type="protein sequence ID" value="TWS27921.1"/>
    <property type="molecule type" value="Genomic_DNA"/>
</dbReference>
<dbReference type="Pfam" id="PF09995">
    <property type="entry name" value="MPAB_Lcp_cat"/>
    <property type="match status" value="1"/>
</dbReference>
<dbReference type="OrthoDB" id="3422701at2"/>
<evidence type="ECO:0000313" key="3">
    <source>
        <dbReference type="EMBL" id="TWS27921.1"/>
    </source>
</evidence>
<reference evidence="3 4" key="1">
    <citation type="submission" date="2019-06" db="EMBL/GenBank/DDBJ databases">
        <title>Tsukamurella conjunctivitidis sp. nov., Tsukamurella assacharolytica sp. nov. and Tsukamurella sputae sp. nov. isolated from patients with conjunctivitis, bacteraemia (lymphoma) and respiratory infection (sputum) in Hong Kong.</title>
        <authorList>
            <person name="Teng J.L.L."/>
            <person name="Lee H.H."/>
            <person name="Fong J.Y.H."/>
            <person name="Fok K.M.N."/>
            <person name="Lau S.K.P."/>
            <person name="Woo P.C.Y."/>
        </authorList>
    </citation>
    <scope>NUCLEOTIDE SEQUENCE [LARGE SCALE GENOMIC DNA]</scope>
    <source>
        <strain evidence="3 4">HKU72</strain>
    </source>
</reference>
<protein>
    <submittedName>
        <fullName evidence="3">DUF2236 domain-containing protein</fullName>
    </submittedName>
</protein>
<feature type="domain" description="ER-bound oxygenase mpaB/mpaB'/Rubber oxygenase catalytic" evidence="2">
    <location>
        <begin position="48"/>
        <end position="271"/>
    </location>
</feature>
<dbReference type="GO" id="GO:0016491">
    <property type="term" value="F:oxidoreductase activity"/>
    <property type="evidence" value="ECO:0007669"/>
    <property type="project" value="InterPro"/>
</dbReference>
<comment type="caution">
    <text evidence="3">The sequence shown here is derived from an EMBL/GenBank/DDBJ whole genome shotgun (WGS) entry which is preliminary data.</text>
</comment>
<evidence type="ECO:0000256" key="1">
    <source>
        <dbReference type="SAM" id="MobiDB-lite"/>
    </source>
</evidence>
<dbReference type="PANTHER" id="PTHR36151:SF3">
    <property type="entry name" value="ER-BOUND OXYGENASE MPAB_MPAB'_RUBBER OXYGENASE CATALYTIC DOMAIN-CONTAINING PROTEIN"/>
    <property type="match status" value="1"/>
</dbReference>
<dbReference type="PANTHER" id="PTHR36151">
    <property type="entry name" value="BLR2777 PROTEIN"/>
    <property type="match status" value="1"/>
</dbReference>